<sequence length="293" mass="32912">MSEPRRRFSDGPVVERVDVSRLSPVGRRPSLGSYIAQLWGRRHFIWADSRARAFAGNRDTLLGRFWLVGKPILDGATYFLIFGVMLNASRGVENYVGFLIIGVFMFQFTAKALTGGAGAMAAGKNIIRAFTFPRASIPLALVLRETISMLPVLVTMLAMILLIPPHAQVSIYWLLFPVVFLLQALFNTGLTLYAARLASAIPDLRLVLGFVSRFWMYGSGVMYSIDRFVSHPTLLAAMQLNPAYCVLEISRDLLLYARMPDMTLWLTLGAWAVITPLFGFIYFWHGEEEYGRE</sequence>
<evidence type="ECO:0000256" key="2">
    <source>
        <dbReference type="ARBA" id="ARBA00007783"/>
    </source>
</evidence>
<dbReference type="EMBL" id="AVPK01000017">
    <property type="protein sequence ID" value="KGN35679.1"/>
    <property type="molecule type" value="Genomic_DNA"/>
</dbReference>
<dbReference type="Pfam" id="PF01061">
    <property type="entry name" value="ABC2_membrane"/>
    <property type="match status" value="1"/>
</dbReference>
<evidence type="ECO:0000256" key="3">
    <source>
        <dbReference type="ARBA" id="ARBA00022448"/>
    </source>
</evidence>
<dbReference type="Proteomes" id="UP000030011">
    <property type="component" value="Unassembled WGS sequence"/>
</dbReference>
<feature type="domain" description="ABC-2 type transporter transmembrane" evidence="9">
    <location>
        <begin position="58"/>
        <end position="254"/>
    </location>
</feature>
<dbReference type="OrthoDB" id="4186295at2"/>
<keyword evidence="11" id="KW-1185">Reference proteome</keyword>
<dbReference type="GO" id="GO:0005886">
    <property type="term" value="C:plasma membrane"/>
    <property type="evidence" value="ECO:0007669"/>
    <property type="project" value="UniProtKB-SubCell"/>
</dbReference>
<evidence type="ECO:0000256" key="5">
    <source>
        <dbReference type="ARBA" id="ARBA00022692"/>
    </source>
</evidence>
<feature type="transmembrane region" description="Helical" evidence="8">
    <location>
        <begin position="95"/>
        <end position="120"/>
    </location>
</feature>
<dbReference type="eggNOG" id="COG1682">
    <property type="taxonomic scope" value="Bacteria"/>
</dbReference>
<evidence type="ECO:0000256" key="4">
    <source>
        <dbReference type="ARBA" id="ARBA00022475"/>
    </source>
</evidence>
<reference evidence="10 11" key="1">
    <citation type="submission" date="2013-08" db="EMBL/GenBank/DDBJ databases">
        <title>The genome sequence of Knoellia subterranea.</title>
        <authorList>
            <person name="Zhu W."/>
            <person name="Wang G."/>
        </authorList>
    </citation>
    <scope>NUCLEOTIDE SEQUENCE [LARGE SCALE GENOMIC DNA]</scope>
    <source>
        <strain evidence="10 11">KCTC 19937</strain>
    </source>
</reference>
<keyword evidence="6 8" id="KW-1133">Transmembrane helix</keyword>
<feature type="transmembrane region" description="Helical" evidence="8">
    <location>
        <begin position="170"/>
        <end position="194"/>
    </location>
</feature>
<feature type="transmembrane region" description="Helical" evidence="8">
    <location>
        <begin position="141"/>
        <end position="164"/>
    </location>
</feature>
<evidence type="ECO:0000313" key="11">
    <source>
        <dbReference type="Proteomes" id="UP000030011"/>
    </source>
</evidence>
<protein>
    <submittedName>
        <fullName evidence="10">ABC transporter</fullName>
    </submittedName>
</protein>
<dbReference type="STRING" id="1385521.N803_06310"/>
<keyword evidence="5 8" id="KW-0812">Transmembrane</keyword>
<dbReference type="GO" id="GO:0015920">
    <property type="term" value="P:lipopolysaccharide transport"/>
    <property type="evidence" value="ECO:0007669"/>
    <property type="project" value="TreeGrafter"/>
</dbReference>
<feature type="transmembrane region" description="Helical" evidence="8">
    <location>
        <begin position="206"/>
        <end position="225"/>
    </location>
</feature>
<organism evidence="10 11">
    <name type="scientific">Knoellia subterranea KCTC 19937</name>
    <dbReference type="NCBI Taxonomy" id="1385521"/>
    <lineage>
        <taxon>Bacteria</taxon>
        <taxon>Bacillati</taxon>
        <taxon>Actinomycetota</taxon>
        <taxon>Actinomycetes</taxon>
        <taxon>Micrococcales</taxon>
        <taxon>Intrasporangiaceae</taxon>
        <taxon>Knoellia</taxon>
    </lineage>
</organism>
<evidence type="ECO:0000256" key="1">
    <source>
        <dbReference type="ARBA" id="ARBA00004429"/>
    </source>
</evidence>
<evidence type="ECO:0000256" key="7">
    <source>
        <dbReference type="ARBA" id="ARBA00023136"/>
    </source>
</evidence>
<dbReference type="GO" id="GO:0140359">
    <property type="term" value="F:ABC-type transporter activity"/>
    <property type="evidence" value="ECO:0007669"/>
    <property type="project" value="InterPro"/>
</dbReference>
<name>A0A0A0JFX7_9MICO</name>
<keyword evidence="3" id="KW-0813">Transport</keyword>
<evidence type="ECO:0000256" key="8">
    <source>
        <dbReference type="SAM" id="Phobius"/>
    </source>
</evidence>
<proteinExistence type="inferred from homology"/>
<dbReference type="PANTHER" id="PTHR30413">
    <property type="entry name" value="INNER MEMBRANE TRANSPORT PERMEASE"/>
    <property type="match status" value="1"/>
</dbReference>
<accession>A0A0A0JFX7</accession>
<feature type="transmembrane region" description="Helical" evidence="8">
    <location>
        <begin position="262"/>
        <end position="284"/>
    </location>
</feature>
<comment type="subcellular location">
    <subcellularLocation>
        <location evidence="1">Cell inner membrane</location>
        <topology evidence="1">Multi-pass membrane protein</topology>
    </subcellularLocation>
</comment>
<comment type="caution">
    <text evidence="10">The sequence shown here is derived from an EMBL/GenBank/DDBJ whole genome shotgun (WGS) entry which is preliminary data.</text>
</comment>
<dbReference type="PANTHER" id="PTHR30413:SF8">
    <property type="entry name" value="TRANSPORT PERMEASE PROTEIN"/>
    <property type="match status" value="1"/>
</dbReference>
<evidence type="ECO:0000259" key="9">
    <source>
        <dbReference type="Pfam" id="PF01061"/>
    </source>
</evidence>
<gene>
    <name evidence="10" type="ORF">N803_06310</name>
</gene>
<comment type="similarity">
    <text evidence="2">Belongs to the ABC-2 integral membrane protein family.</text>
</comment>
<dbReference type="AlphaFoldDB" id="A0A0A0JFX7"/>
<keyword evidence="7 8" id="KW-0472">Membrane</keyword>
<keyword evidence="4" id="KW-1003">Cell membrane</keyword>
<evidence type="ECO:0000256" key="6">
    <source>
        <dbReference type="ARBA" id="ARBA00022989"/>
    </source>
</evidence>
<evidence type="ECO:0000313" key="10">
    <source>
        <dbReference type="EMBL" id="KGN35679.1"/>
    </source>
</evidence>
<dbReference type="InterPro" id="IPR013525">
    <property type="entry name" value="ABC2_TM"/>
</dbReference>
<dbReference type="RefSeq" id="WP_052112424.1">
    <property type="nucleotide sequence ID" value="NZ_AVPK01000017.1"/>
</dbReference>